<reference evidence="1 2" key="1">
    <citation type="journal article" date="2013" name="Mar. Genomics">
        <title>Expression of sulfatases in Rhodopirellula baltica and the diversity of sulfatases in the genus Rhodopirellula.</title>
        <authorList>
            <person name="Wegner C.E."/>
            <person name="Richter-Heitmann T."/>
            <person name="Klindworth A."/>
            <person name="Klockow C."/>
            <person name="Richter M."/>
            <person name="Achstetter T."/>
            <person name="Glockner F.O."/>
            <person name="Harder J."/>
        </authorList>
    </citation>
    <scope>NUCLEOTIDE SEQUENCE [LARGE SCALE GENOMIC DNA]</scope>
    <source>
        <strain evidence="1 2">SM41</strain>
    </source>
</reference>
<evidence type="ECO:0000313" key="1">
    <source>
        <dbReference type="EMBL" id="EMI58269.1"/>
    </source>
</evidence>
<proteinExistence type="predicted"/>
<protein>
    <submittedName>
        <fullName evidence="1">Uncharacterized protein</fullName>
    </submittedName>
</protein>
<keyword evidence="2" id="KW-1185">Reference proteome</keyword>
<accession>M5UAE7</accession>
<dbReference type="AlphaFoldDB" id="M5UAE7"/>
<comment type="caution">
    <text evidence="1">The sequence shown here is derived from an EMBL/GenBank/DDBJ whole genome shotgun (WGS) entry which is preliminary data.</text>
</comment>
<sequence length="59" mass="6501">MTSIETLDFQTADLGKTIVDDGGLGFEWLDIVNPFAHRRMLDNSRCVDARSLLGPPSAH</sequence>
<organism evidence="1 2">
    <name type="scientific">Rhodopirellula sallentina SM41</name>
    <dbReference type="NCBI Taxonomy" id="1263870"/>
    <lineage>
        <taxon>Bacteria</taxon>
        <taxon>Pseudomonadati</taxon>
        <taxon>Planctomycetota</taxon>
        <taxon>Planctomycetia</taxon>
        <taxon>Pirellulales</taxon>
        <taxon>Pirellulaceae</taxon>
        <taxon>Rhodopirellula</taxon>
    </lineage>
</organism>
<name>M5UAE7_9BACT</name>
<dbReference type="Proteomes" id="UP000011885">
    <property type="component" value="Unassembled WGS sequence"/>
</dbReference>
<dbReference type="EMBL" id="ANOH01000025">
    <property type="protein sequence ID" value="EMI58269.1"/>
    <property type="molecule type" value="Genomic_DNA"/>
</dbReference>
<dbReference type="PATRIC" id="fig|1263870.3.peg.320"/>
<evidence type="ECO:0000313" key="2">
    <source>
        <dbReference type="Proteomes" id="UP000011885"/>
    </source>
</evidence>
<gene>
    <name evidence="1" type="ORF">RSSM_00293</name>
</gene>